<evidence type="ECO:0000313" key="4">
    <source>
        <dbReference type="Proteomes" id="UP000189229"/>
    </source>
</evidence>
<dbReference type="Proteomes" id="UP000189229">
    <property type="component" value="Unassembled WGS sequence"/>
</dbReference>
<proteinExistence type="predicted"/>
<dbReference type="EMBL" id="MVBN01000008">
    <property type="protein sequence ID" value="OOK68238.1"/>
    <property type="molecule type" value="Genomic_DNA"/>
</dbReference>
<evidence type="ECO:0000313" key="3">
    <source>
        <dbReference type="Proteomes" id="UP000188532"/>
    </source>
</evidence>
<accession>A0A1V3WNB5</accession>
<dbReference type="AlphaFoldDB" id="A0A1V3WNB5"/>
<dbReference type="EMBL" id="MVBM01000005">
    <property type="protein sequence ID" value="OOK71717.1"/>
    <property type="molecule type" value="Genomic_DNA"/>
</dbReference>
<reference evidence="3 4" key="1">
    <citation type="submission" date="2017-02" db="EMBL/GenBank/DDBJ databases">
        <title>Complete genome sequences of Mycobacterium kansasii strains isolated from rhesus macaques.</title>
        <authorList>
            <person name="Panda A."/>
            <person name="Nagaraj S."/>
            <person name="Zhao X."/>
            <person name="Tettelin H."/>
            <person name="Detolla L.J."/>
        </authorList>
    </citation>
    <scope>NUCLEOTIDE SEQUENCE [LARGE SCALE GENOMIC DNA]</scope>
    <source>
        <strain evidence="1 3">11-3469</strain>
        <strain evidence="2 4">11-3813</strain>
    </source>
</reference>
<gene>
    <name evidence="1" type="ORF">BZL29_6897</name>
    <name evidence="2" type="ORF">BZL30_5572</name>
</gene>
<evidence type="ECO:0000313" key="1">
    <source>
        <dbReference type="EMBL" id="OOK68238.1"/>
    </source>
</evidence>
<comment type="caution">
    <text evidence="1">The sequence shown here is derived from an EMBL/GenBank/DDBJ whole genome shotgun (WGS) entry which is preliminary data.</text>
</comment>
<evidence type="ECO:0000313" key="2">
    <source>
        <dbReference type="EMBL" id="OOK71717.1"/>
    </source>
</evidence>
<dbReference type="Proteomes" id="UP000188532">
    <property type="component" value="Unassembled WGS sequence"/>
</dbReference>
<sequence length="44" mass="4841">MTPLTRTGGCYASSLSTHLETTQTLTRAPGPWVRRTKRVPRSPA</sequence>
<protein>
    <submittedName>
        <fullName evidence="1">Uncharacterized protein</fullName>
    </submittedName>
</protein>
<organism evidence="1 3">
    <name type="scientific">Mycobacterium kansasii</name>
    <dbReference type="NCBI Taxonomy" id="1768"/>
    <lineage>
        <taxon>Bacteria</taxon>
        <taxon>Bacillati</taxon>
        <taxon>Actinomycetota</taxon>
        <taxon>Actinomycetes</taxon>
        <taxon>Mycobacteriales</taxon>
        <taxon>Mycobacteriaceae</taxon>
        <taxon>Mycobacterium</taxon>
    </lineage>
</organism>
<name>A0A1V3WNB5_MYCKA</name>